<dbReference type="SUPFAM" id="SSF52242">
    <property type="entry name" value="Cobalamin (vitamin B12)-binding domain"/>
    <property type="match status" value="1"/>
</dbReference>
<organism evidence="2 3">
    <name type="scientific">Paragemmobacter ruber</name>
    <dbReference type="NCBI Taxonomy" id="1985673"/>
    <lineage>
        <taxon>Bacteria</taxon>
        <taxon>Pseudomonadati</taxon>
        <taxon>Pseudomonadota</taxon>
        <taxon>Alphaproteobacteria</taxon>
        <taxon>Rhodobacterales</taxon>
        <taxon>Paracoccaceae</taxon>
        <taxon>Paragemmobacter</taxon>
    </lineage>
</organism>
<evidence type="ECO:0000259" key="1">
    <source>
        <dbReference type="PROSITE" id="PS51332"/>
    </source>
</evidence>
<dbReference type="Pfam" id="PF02310">
    <property type="entry name" value="B12-binding"/>
    <property type="match status" value="1"/>
</dbReference>
<keyword evidence="3" id="KW-1185">Reference proteome</keyword>
<name>A0ABW9Y8Z0_9RHOB</name>
<dbReference type="EMBL" id="JAAATW010000002">
    <property type="protein sequence ID" value="NBE08269.1"/>
    <property type="molecule type" value="Genomic_DNA"/>
</dbReference>
<dbReference type="PROSITE" id="PS51332">
    <property type="entry name" value="B12_BINDING"/>
    <property type="match status" value="1"/>
</dbReference>
<protein>
    <recommendedName>
        <fullName evidence="1">B12-binding domain-containing protein</fullName>
    </recommendedName>
</protein>
<dbReference type="Gene3D" id="3.40.50.280">
    <property type="entry name" value="Cobalamin-binding domain"/>
    <property type="match status" value="1"/>
</dbReference>
<proteinExistence type="predicted"/>
<dbReference type="InterPro" id="IPR036724">
    <property type="entry name" value="Cobalamin-bd_sf"/>
</dbReference>
<dbReference type="Proteomes" id="UP001517376">
    <property type="component" value="Unassembled WGS sequence"/>
</dbReference>
<dbReference type="InterPro" id="IPR006158">
    <property type="entry name" value="Cobalamin-bd"/>
</dbReference>
<reference evidence="3" key="1">
    <citation type="submission" date="2020-01" db="EMBL/GenBank/DDBJ databases">
        <title>Sphingomonas sp. strain CSW-10.</title>
        <authorList>
            <person name="Chen W.-M."/>
        </authorList>
    </citation>
    <scope>NUCLEOTIDE SEQUENCE [LARGE SCALE GENOMIC DNA]</scope>
    <source>
        <strain evidence="3">CCP-1</strain>
    </source>
</reference>
<evidence type="ECO:0000313" key="3">
    <source>
        <dbReference type="Proteomes" id="UP001517376"/>
    </source>
</evidence>
<evidence type="ECO:0000313" key="2">
    <source>
        <dbReference type="EMBL" id="NBE08269.1"/>
    </source>
</evidence>
<dbReference type="RefSeq" id="WP_161767246.1">
    <property type="nucleotide sequence ID" value="NZ_JAAATW010000002.1"/>
</dbReference>
<accession>A0ABW9Y8Z0</accession>
<gene>
    <name evidence="2" type="ORF">GU920_12030</name>
</gene>
<sequence length="263" mass="27669">MQQGKQFTSADRTEGPASGVSRLAAEVVARLVARDGADTAALREPLLVRLMEAVIAPDLRPLEGVRAEFRRARISAAEIADVYIPEVARRLGQCWTDDQLSFASVTMGTARLQAVLREIGTDWTADAHGAADGPGLLLLVPPGEQHTLGLMLLAGRLRRMGVSVCLRFAADPAAAAKLVSDGAFRGVLISVSGESRLAACSNLIKALKHSGNGSLLVAIGGAILDEAEEEMRSTGADLVTNDIDHVLRAMGIVIGNMPVLESS</sequence>
<feature type="domain" description="B12-binding" evidence="1">
    <location>
        <begin position="133"/>
        <end position="260"/>
    </location>
</feature>
<comment type="caution">
    <text evidence="2">The sequence shown here is derived from an EMBL/GenBank/DDBJ whole genome shotgun (WGS) entry which is preliminary data.</text>
</comment>